<sequence>MILFKAVRQTNQSKAGRGIVGLLARDGVMVYVSVLSCFIPILQVPLLASNLLLPVVGISTSRILLNIRSHLSHNLLPHLRHTIAGNTSAGVVSGVEMSALYLGGYHGGIAPARGVEGAKVREIGNTTMIEVPVVDDSTLDDYEDEEHNLTQRYQEDSVGGGSTIEEGPSMRMDGEPSSTLGRAGSATGGYGHPRSRPGSGRAALKISALGATPGWEHWDERLPTKDFRLPTLAVPHTLRPSSPSYVTGSMTGTSGVDSNSNESGSREDLREVQPQVHTVMVTKQIEQITSPGRRRRKQAGSRERAIQWAPPPTASTIRSTTTAHSSGEGDDLSTSYAQSLVQGSGPGRPNGTQAQIQHSRHVRSSSRLRTHDSVSRSQSSKEPSSGSTSAEGEPVWRSASTISPD</sequence>
<evidence type="ECO:0000256" key="2">
    <source>
        <dbReference type="SAM" id="Phobius"/>
    </source>
</evidence>
<evidence type="ECO:0000313" key="3">
    <source>
        <dbReference type="EMBL" id="CCA70341.1"/>
    </source>
</evidence>
<comment type="caution">
    <text evidence="3">The sequence shown here is derived from an EMBL/GenBank/DDBJ whole genome shotgun (WGS) entry which is preliminary data.</text>
</comment>
<evidence type="ECO:0000256" key="1">
    <source>
        <dbReference type="SAM" id="MobiDB-lite"/>
    </source>
</evidence>
<keyword evidence="2" id="KW-0812">Transmembrane</keyword>
<feature type="compositionally biased region" description="Polar residues" evidence="1">
    <location>
        <begin position="314"/>
        <end position="325"/>
    </location>
</feature>
<feature type="transmembrane region" description="Helical" evidence="2">
    <location>
        <begin position="20"/>
        <end position="41"/>
    </location>
</feature>
<dbReference type="Proteomes" id="UP000007148">
    <property type="component" value="Unassembled WGS sequence"/>
</dbReference>
<feature type="compositionally biased region" description="Basic residues" evidence="1">
    <location>
        <begin position="358"/>
        <end position="368"/>
    </location>
</feature>
<reference evidence="3 4" key="1">
    <citation type="journal article" date="2011" name="PLoS Pathog.">
        <title>Endophytic Life Strategies Decoded by Genome and Transcriptome Analyses of the Mutualistic Root Symbiont Piriformospora indica.</title>
        <authorList>
            <person name="Zuccaro A."/>
            <person name="Lahrmann U."/>
            <person name="Guldener U."/>
            <person name="Langen G."/>
            <person name="Pfiffi S."/>
            <person name="Biedenkopf D."/>
            <person name="Wong P."/>
            <person name="Samans B."/>
            <person name="Grimm C."/>
            <person name="Basiewicz M."/>
            <person name="Murat C."/>
            <person name="Martin F."/>
            <person name="Kogel K.H."/>
        </authorList>
    </citation>
    <scope>NUCLEOTIDE SEQUENCE [LARGE SCALE GENOMIC DNA]</scope>
    <source>
        <strain evidence="3 4">DSM 11827</strain>
    </source>
</reference>
<dbReference type="AlphaFoldDB" id="G4TG95"/>
<proteinExistence type="predicted"/>
<dbReference type="OrthoDB" id="3270194at2759"/>
<feature type="compositionally biased region" description="Polar residues" evidence="1">
    <location>
        <begin position="332"/>
        <end position="342"/>
    </location>
</feature>
<keyword evidence="2" id="KW-1133">Transmembrane helix</keyword>
<keyword evidence="4" id="KW-1185">Reference proteome</keyword>
<feature type="compositionally biased region" description="Polar residues" evidence="1">
    <location>
        <begin position="375"/>
        <end position="390"/>
    </location>
</feature>
<organism evidence="3 4">
    <name type="scientific">Serendipita indica (strain DSM 11827)</name>
    <name type="common">Root endophyte fungus</name>
    <name type="synonym">Piriformospora indica</name>
    <dbReference type="NCBI Taxonomy" id="1109443"/>
    <lineage>
        <taxon>Eukaryota</taxon>
        <taxon>Fungi</taxon>
        <taxon>Dikarya</taxon>
        <taxon>Basidiomycota</taxon>
        <taxon>Agaricomycotina</taxon>
        <taxon>Agaricomycetes</taxon>
        <taxon>Sebacinales</taxon>
        <taxon>Serendipitaceae</taxon>
        <taxon>Serendipita</taxon>
    </lineage>
</organism>
<dbReference type="HOGENOM" id="CLU_679903_0_0_1"/>
<name>G4TG95_SERID</name>
<protein>
    <submittedName>
        <fullName evidence="3">Uncharacterized protein</fullName>
    </submittedName>
</protein>
<keyword evidence="2" id="KW-0472">Membrane</keyword>
<evidence type="ECO:0000313" key="4">
    <source>
        <dbReference type="Proteomes" id="UP000007148"/>
    </source>
</evidence>
<dbReference type="EMBL" id="CAFZ01000079">
    <property type="protein sequence ID" value="CCA70341.1"/>
    <property type="molecule type" value="Genomic_DNA"/>
</dbReference>
<accession>G4TG95</accession>
<dbReference type="InParanoid" id="G4TG95"/>
<feature type="region of interest" description="Disordered" evidence="1">
    <location>
        <begin position="154"/>
        <end position="200"/>
    </location>
</feature>
<feature type="region of interest" description="Disordered" evidence="1">
    <location>
        <begin position="234"/>
        <end position="405"/>
    </location>
</feature>
<gene>
    <name evidence="3" type="ORF">PIIN_04280</name>
</gene>
<feature type="compositionally biased region" description="Polar residues" evidence="1">
    <location>
        <begin position="239"/>
        <end position="263"/>
    </location>
</feature>